<evidence type="ECO:0000256" key="2">
    <source>
        <dbReference type="ARBA" id="ARBA00022614"/>
    </source>
</evidence>
<dbReference type="InterPro" id="IPR055414">
    <property type="entry name" value="LRR_R13L4/SHOC2-like"/>
</dbReference>
<dbReference type="InterPro" id="IPR002182">
    <property type="entry name" value="NB-ARC"/>
</dbReference>
<dbReference type="FunFam" id="3.40.50.10140:FF:000007">
    <property type="entry name" value="Disease resistance protein (TIR-NBS-LRR class)"/>
    <property type="match status" value="1"/>
</dbReference>
<dbReference type="Pfam" id="PF13855">
    <property type="entry name" value="LRR_8"/>
    <property type="match status" value="1"/>
</dbReference>
<dbReference type="PANTHER" id="PTHR11017">
    <property type="entry name" value="LEUCINE-RICH REPEAT-CONTAINING PROTEIN"/>
    <property type="match status" value="1"/>
</dbReference>
<dbReference type="SMART" id="SM00369">
    <property type="entry name" value="LRR_TYP"/>
    <property type="match status" value="3"/>
</dbReference>
<dbReference type="InterPro" id="IPR045344">
    <property type="entry name" value="C-JID"/>
</dbReference>
<dbReference type="EC" id="3.2.2.6" evidence="1"/>
<keyword evidence="11" id="KW-1185">Reference proteome</keyword>
<keyword evidence="3" id="KW-0677">Repeat</keyword>
<keyword evidence="6" id="KW-0520">NAD</keyword>
<protein>
    <recommendedName>
        <fullName evidence="1">ADP-ribosyl cyclase/cyclic ADP-ribose hydrolase</fullName>
        <ecNumber evidence="1">3.2.2.6</ecNumber>
    </recommendedName>
</protein>
<dbReference type="GO" id="GO:0061809">
    <property type="term" value="F:NAD+ nucleosidase activity, cyclic ADP-ribose generating"/>
    <property type="evidence" value="ECO:0007669"/>
    <property type="project" value="UniProtKB-EC"/>
</dbReference>
<dbReference type="Pfam" id="PF01582">
    <property type="entry name" value="TIR"/>
    <property type="match status" value="1"/>
</dbReference>
<gene>
    <name evidence="10" type="ORF">RGQ29_029503</name>
</gene>
<dbReference type="InterPro" id="IPR035897">
    <property type="entry name" value="Toll_tir_struct_dom_sf"/>
</dbReference>
<dbReference type="InterPro" id="IPR027417">
    <property type="entry name" value="P-loop_NTPase"/>
</dbReference>
<keyword evidence="4" id="KW-0378">Hydrolase</keyword>
<dbReference type="InterPro" id="IPR032675">
    <property type="entry name" value="LRR_dom_sf"/>
</dbReference>
<evidence type="ECO:0000256" key="8">
    <source>
        <dbReference type="SAM" id="MobiDB-lite"/>
    </source>
</evidence>
<dbReference type="SUPFAM" id="SSF52540">
    <property type="entry name" value="P-loop containing nucleoside triphosphate hydrolases"/>
    <property type="match status" value="1"/>
</dbReference>
<dbReference type="AlphaFoldDB" id="A0AAN7EFF8"/>
<dbReference type="Gene3D" id="3.40.50.10140">
    <property type="entry name" value="Toll/interleukin-1 receptor homology (TIR) domain"/>
    <property type="match status" value="1"/>
</dbReference>
<feature type="region of interest" description="Disordered" evidence="8">
    <location>
        <begin position="1157"/>
        <end position="1220"/>
    </location>
</feature>
<dbReference type="InterPro" id="IPR058192">
    <property type="entry name" value="WHD_ROQ1-like"/>
</dbReference>
<evidence type="ECO:0000313" key="11">
    <source>
        <dbReference type="Proteomes" id="UP001324115"/>
    </source>
</evidence>
<dbReference type="InterPro" id="IPR042197">
    <property type="entry name" value="Apaf_helical"/>
</dbReference>
<dbReference type="GO" id="GO:0043531">
    <property type="term" value="F:ADP binding"/>
    <property type="evidence" value="ECO:0007669"/>
    <property type="project" value="InterPro"/>
</dbReference>
<dbReference type="InterPro" id="IPR000157">
    <property type="entry name" value="TIR_dom"/>
</dbReference>
<evidence type="ECO:0000256" key="4">
    <source>
        <dbReference type="ARBA" id="ARBA00022801"/>
    </source>
</evidence>
<accession>A0AAN7EFF8</accession>
<dbReference type="Proteomes" id="UP001324115">
    <property type="component" value="Unassembled WGS sequence"/>
</dbReference>
<dbReference type="SMART" id="SM00255">
    <property type="entry name" value="TIR"/>
    <property type="match status" value="1"/>
</dbReference>
<dbReference type="PANTHER" id="PTHR11017:SF559">
    <property type="entry name" value="DISEASE RESISTANCE PROTEIN CHL1"/>
    <property type="match status" value="1"/>
</dbReference>
<dbReference type="SUPFAM" id="SSF52058">
    <property type="entry name" value="L domain-like"/>
    <property type="match status" value="1"/>
</dbReference>
<dbReference type="Gene3D" id="1.10.8.430">
    <property type="entry name" value="Helical domain of apoptotic protease-activating factors"/>
    <property type="match status" value="1"/>
</dbReference>
<dbReference type="InterPro" id="IPR011713">
    <property type="entry name" value="Leu-rich_rpt_3"/>
</dbReference>
<comment type="catalytic activity">
    <reaction evidence="7">
        <text>NAD(+) + H2O = ADP-D-ribose + nicotinamide + H(+)</text>
        <dbReference type="Rhea" id="RHEA:16301"/>
        <dbReference type="ChEBI" id="CHEBI:15377"/>
        <dbReference type="ChEBI" id="CHEBI:15378"/>
        <dbReference type="ChEBI" id="CHEBI:17154"/>
        <dbReference type="ChEBI" id="CHEBI:57540"/>
        <dbReference type="ChEBI" id="CHEBI:57967"/>
        <dbReference type="EC" id="3.2.2.6"/>
    </reaction>
    <physiologicalReaction direction="left-to-right" evidence="7">
        <dbReference type="Rhea" id="RHEA:16302"/>
    </physiologicalReaction>
</comment>
<dbReference type="GO" id="GO:0006952">
    <property type="term" value="P:defense response"/>
    <property type="evidence" value="ECO:0007669"/>
    <property type="project" value="UniProtKB-KW"/>
</dbReference>
<dbReference type="PROSITE" id="PS50104">
    <property type="entry name" value="TIR"/>
    <property type="match status" value="1"/>
</dbReference>
<name>A0AAN7EFF8_QUERU</name>
<dbReference type="Gene3D" id="3.80.10.10">
    <property type="entry name" value="Ribonuclease Inhibitor"/>
    <property type="match status" value="3"/>
</dbReference>
<dbReference type="InterPro" id="IPR003591">
    <property type="entry name" value="Leu-rich_rpt_typical-subtyp"/>
</dbReference>
<dbReference type="Pfam" id="PF00931">
    <property type="entry name" value="NB-ARC"/>
    <property type="match status" value="1"/>
</dbReference>
<evidence type="ECO:0000256" key="5">
    <source>
        <dbReference type="ARBA" id="ARBA00022821"/>
    </source>
</evidence>
<organism evidence="10 11">
    <name type="scientific">Quercus rubra</name>
    <name type="common">Northern red oak</name>
    <name type="synonym">Quercus borealis</name>
    <dbReference type="NCBI Taxonomy" id="3512"/>
    <lineage>
        <taxon>Eukaryota</taxon>
        <taxon>Viridiplantae</taxon>
        <taxon>Streptophyta</taxon>
        <taxon>Embryophyta</taxon>
        <taxon>Tracheophyta</taxon>
        <taxon>Spermatophyta</taxon>
        <taxon>Magnoliopsida</taxon>
        <taxon>eudicotyledons</taxon>
        <taxon>Gunneridae</taxon>
        <taxon>Pentapetalae</taxon>
        <taxon>rosids</taxon>
        <taxon>fabids</taxon>
        <taxon>Fagales</taxon>
        <taxon>Fagaceae</taxon>
        <taxon>Quercus</taxon>
    </lineage>
</organism>
<evidence type="ECO:0000259" key="9">
    <source>
        <dbReference type="PROSITE" id="PS50104"/>
    </source>
</evidence>
<dbReference type="PRINTS" id="PR00364">
    <property type="entry name" value="DISEASERSIST"/>
</dbReference>
<evidence type="ECO:0000313" key="10">
    <source>
        <dbReference type="EMBL" id="KAK4570683.1"/>
    </source>
</evidence>
<evidence type="ECO:0000256" key="6">
    <source>
        <dbReference type="ARBA" id="ARBA00023027"/>
    </source>
</evidence>
<dbReference type="Gene3D" id="3.40.50.300">
    <property type="entry name" value="P-loop containing nucleotide triphosphate hydrolases"/>
    <property type="match status" value="1"/>
</dbReference>
<dbReference type="GO" id="GO:0051707">
    <property type="term" value="P:response to other organism"/>
    <property type="evidence" value="ECO:0007669"/>
    <property type="project" value="UniProtKB-ARBA"/>
</dbReference>
<feature type="compositionally biased region" description="Basic and acidic residues" evidence="8">
    <location>
        <begin position="1171"/>
        <end position="1180"/>
    </location>
</feature>
<reference evidence="10 11" key="1">
    <citation type="journal article" date="2023" name="G3 (Bethesda)">
        <title>A haplotype-resolved chromosome-scale genome for Quercus rubra L. provides insights into the genetics of adaptive traits for red oak species.</title>
        <authorList>
            <person name="Kapoor B."/>
            <person name="Jenkins J."/>
            <person name="Schmutz J."/>
            <person name="Zhebentyayeva T."/>
            <person name="Kuelheim C."/>
            <person name="Coggeshall M."/>
            <person name="Heim C."/>
            <person name="Lasky J.R."/>
            <person name="Leites L."/>
            <person name="Islam-Faridi N."/>
            <person name="Romero-Severson J."/>
            <person name="DeLeo V.L."/>
            <person name="Lucas S.M."/>
            <person name="Lazic D."/>
            <person name="Gailing O."/>
            <person name="Carlson J."/>
            <person name="Staton M."/>
        </authorList>
    </citation>
    <scope>NUCLEOTIDE SEQUENCE [LARGE SCALE GENOMIC DNA]</scope>
    <source>
        <strain evidence="10">Pseudo-F2</strain>
    </source>
</reference>
<keyword evidence="2" id="KW-0433">Leucine-rich repeat</keyword>
<dbReference type="Pfam" id="PF20160">
    <property type="entry name" value="C-JID"/>
    <property type="match status" value="1"/>
</dbReference>
<evidence type="ECO:0000256" key="7">
    <source>
        <dbReference type="ARBA" id="ARBA00047304"/>
    </source>
</evidence>
<evidence type="ECO:0000256" key="3">
    <source>
        <dbReference type="ARBA" id="ARBA00022737"/>
    </source>
</evidence>
<dbReference type="Pfam" id="PF23282">
    <property type="entry name" value="WHD_ROQ1"/>
    <property type="match status" value="1"/>
</dbReference>
<dbReference type="Pfam" id="PF23598">
    <property type="entry name" value="LRR_14"/>
    <property type="match status" value="1"/>
</dbReference>
<comment type="caution">
    <text evidence="10">The sequence shown here is derived from an EMBL/GenBank/DDBJ whole genome shotgun (WGS) entry which is preliminary data.</text>
</comment>
<dbReference type="SUPFAM" id="SSF52200">
    <property type="entry name" value="Toll/Interleukin receptor TIR domain"/>
    <property type="match status" value="1"/>
</dbReference>
<sequence>MGTENASSSCFPSSSSSTSAPRWTYVYDVFLSFRGSDTRKKFTSHLYEALKRNGITTFRDDESLDRGAFIKPELLKAIEESKIAVLIFSRDYASSSWCLTELAKVYECMAKKKLIVLPVFHDVDPSDVRKLRGTYEDAFAKHLIDNTENVQTWKDAVTEVAGISGWDLRDEPESTVVEKIIQRINNELDREVPSVSEHLVGMESRVQEMLDLCLGERLDCDRFIGICGIGGIGKTTLAREIYNKIFRDFEASSFIHNIREESENQCLASLQKQLLSKILMSTQKNISNVYEGISVLSKRLRNKKVLIVLDDVNEEEQLKALAGKDEWFGVGSIIIVTSRDRHLLRWHGVKHIYEAKELNYEEALKLFSWKAFKKPHPEENYVDLSKHFVKYAKGLPLALEVLGPLLFEKGIDEWTSALEKLKEETDNEIFNVLKISFDGLTKIQQELFLDIACFFKGEYEDGIKDILKSFGFFPDYNIGVLVDRSLITIKEYGTLWMHDLLQEMGQDIVRRESLKELGRRSRLWHYEDVLHVLKNNIGTKFVEGMVLETPAIKKEHLSVEAFSKMTNLRFLKIGYVRPPQDLIGGPIQLPQGLNYLSNELRVIDWHGYPLKSLPTSFQPNKLVELRMHYSDIKQLWKGIMILNELKLINLSDSQNLIEIPDLSGAPNLKQLILQRCTRLYKIHASLGDLKRLIQLDLNGCKCLESLPHKISLEALEFFNLSGCSKLKKFPDIVENMSRLSKLCLSETAIKDCKIVSSVPIAICSLMSLKTLNLSGCSKLDKLPENLGKIESLEELDLSGTAITSLPSSIIHLKNLKILSLCRCVGLSPIKLTRFPLMQPKRSLDPMGMLEHSLIGLCSLTKLDLSYCNVQTIPNVLGSLSSLKDLNLRGNNFVYLPESIVQLSNLRCLYMGGCTHLRMLPKLPLNIEYIDATKCTSLETLSLRPEYGFWRGFRLLNCDKLIKNQGYCDLVSTMLRRYIINTQGYCGEVMHASYVIIPGSEIPKWFSHQNVGALVSLQVPSDLLCNKLIGIAVCAVFVFRQHHPLHQLHIFDCGFMICTHSLRCSVGGIEGMGPILSEEFGKIESYQLYLMYYPSTYFGADWKEILNKVDANGFSQIEVKFEPKGPGLEVTKCGAHLVSRRDIEDLINQTKAGPSSCFITPYNEDGFEDSEKDSKIKRSSDDSDGEGAGPSGEPTSNDEPPHLNLIENWFGNSDYEEEESQ</sequence>
<feature type="domain" description="TIR" evidence="9">
    <location>
        <begin position="25"/>
        <end position="188"/>
    </location>
</feature>
<evidence type="ECO:0000256" key="1">
    <source>
        <dbReference type="ARBA" id="ARBA00011982"/>
    </source>
</evidence>
<keyword evidence="5" id="KW-0611">Plant defense</keyword>
<dbReference type="FunFam" id="3.80.10.10:FF:000386">
    <property type="entry name" value="Disease resistance protein RPS4"/>
    <property type="match status" value="1"/>
</dbReference>
<dbReference type="Pfam" id="PF07725">
    <property type="entry name" value="LRR_3"/>
    <property type="match status" value="1"/>
</dbReference>
<dbReference type="GO" id="GO:0007165">
    <property type="term" value="P:signal transduction"/>
    <property type="evidence" value="ECO:0007669"/>
    <property type="project" value="InterPro"/>
</dbReference>
<dbReference type="EMBL" id="JAXUIC010000009">
    <property type="protein sequence ID" value="KAK4570683.1"/>
    <property type="molecule type" value="Genomic_DNA"/>
</dbReference>
<dbReference type="InterPro" id="IPR001611">
    <property type="entry name" value="Leu-rich_rpt"/>
</dbReference>
<proteinExistence type="predicted"/>
<dbReference type="InterPro" id="IPR044974">
    <property type="entry name" value="Disease_R_plants"/>
</dbReference>